<dbReference type="AlphaFoldDB" id="A0A1A9B7P9"/>
<evidence type="ECO:0000313" key="2">
    <source>
        <dbReference type="EMBL" id="SBT64912.1"/>
    </source>
</evidence>
<keyword evidence="3" id="KW-1185">Reference proteome</keyword>
<evidence type="ECO:0000313" key="3">
    <source>
        <dbReference type="Proteomes" id="UP000199558"/>
    </source>
</evidence>
<protein>
    <submittedName>
        <fullName evidence="2">Uncharacterized protein</fullName>
    </submittedName>
</protein>
<dbReference type="STRING" id="946078.GA0070622_1900"/>
<organism evidence="2 3">
    <name type="scientific">Micromonospora sediminicola</name>
    <dbReference type="NCBI Taxonomy" id="946078"/>
    <lineage>
        <taxon>Bacteria</taxon>
        <taxon>Bacillati</taxon>
        <taxon>Actinomycetota</taxon>
        <taxon>Actinomycetes</taxon>
        <taxon>Micromonosporales</taxon>
        <taxon>Micromonosporaceae</taxon>
        <taxon>Micromonospora</taxon>
    </lineage>
</organism>
<proteinExistence type="predicted"/>
<sequence>MADERRFRSLQEAARFMEAEIDRPVTPRVTDLGNSLVLRTRSLALTGGQFTNVYDLSWASSSSTAALRFTPRPTAAVDAAQHAPATSSAAFFTLLDEASGLPAQTSLNLAIEQGRVLSMPVVDREALVSRAGALSLCDLTAAGHVALNGTQLTWTGSLTDRQAECYVFGNGNMVIDRRNDPEKGSVRVLDEASRVTPALPPRADRVDVGFTLTGGREFRSTGVAVDGGLDIFAHDLVLRCPARHVDLRGDNLLEIRSVGELHADAWPDSAVTVGPSLDVTDFAAHPINTDRSLDVAPPFAPSRRARMVVFEDRAGRTHLRLFDGRPGSRVFQGVTPQEARDSVAADPGFRWGCFIDGGQTAKMWVALDGELTSFGNRHYLRWPKADEDEFVWVPDTGRPISSIITLQHRSETQRAVDAARAASLALPPRPPVARTDPDLSSSSRPSAAGPPHRGRDRDAGRGR</sequence>
<feature type="compositionally biased region" description="Basic and acidic residues" evidence="1">
    <location>
        <begin position="453"/>
        <end position="463"/>
    </location>
</feature>
<dbReference type="Proteomes" id="UP000199558">
    <property type="component" value="Unassembled WGS sequence"/>
</dbReference>
<evidence type="ECO:0000256" key="1">
    <source>
        <dbReference type="SAM" id="MobiDB-lite"/>
    </source>
</evidence>
<accession>A0A1A9B7P9</accession>
<dbReference type="EMBL" id="FLRH01000003">
    <property type="protein sequence ID" value="SBT64912.1"/>
    <property type="molecule type" value="Genomic_DNA"/>
</dbReference>
<feature type="region of interest" description="Disordered" evidence="1">
    <location>
        <begin position="420"/>
        <end position="463"/>
    </location>
</feature>
<reference evidence="3" key="1">
    <citation type="submission" date="2016-06" db="EMBL/GenBank/DDBJ databases">
        <authorList>
            <person name="Varghese N."/>
            <person name="Submissions Spin"/>
        </authorList>
    </citation>
    <scope>NUCLEOTIDE SEQUENCE [LARGE SCALE GENOMIC DNA]</scope>
    <source>
        <strain evidence="3">DSM 45794</strain>
    </source>
</reference>
<feature type="compositionally biased region" description="Low complexity" evidence="1">
    <location>
        <begin position="440"/>
        <end position="451"/>
    </location>
</feature>
<gene>
    <name evidence="2" type="ORF">GA0070622_1900</name>
</gene>
<name>A0A1A9B7P9_9ACTN</name>